<reference evidence="2" key="2">
    <citation type="submission" date="2017-11" db="EMBL/GenBank/DDBJ databases">
        <title>Coralsnake Venomics: Analyses of Venom Gland Transcriptomes and Proteomes of Six Brazilian Taxa.</title>
        <authorList>
            <person name="Aird S.D."/>
            <person name="Jorge da Silva N."/>
            <person name="Qiu L."/>
            <person name="Villar-Briones A."/>
            <person name="Aparecida-Saddi V."/>
            <person name="Campos-Telles M.P."/>
            <person name="Grau M."/>
            <person name="Mikheyev A.S."/>
        </authorList>
    </citation>
    <scope>NUCLEOTIDE SEQUENCE</scope>
    <source>
        <tissue evidence="2">Venom_gland</tissue>
    </source>
</reference>
<sequence>MYHRPSLARPSVLAECGPPLKEVHGLEGMADGGEGRSALVRLDCLSGAAQGCCLLNHRPVSGPASAHDKGTCRFQAGGWARRHFFSGLPHGRPHGSQSWAQKATLPRHAPPSGSPLADRNKPDVDLLSLPS</sequence>
<protein>
    <submittedName>
        <fullName evidence="2">Uncharacterized protein</fullName>
    </submittedName>
</protein>
<dbReference type="EMBL" id="IACK01106391">
    <property type="protein sequence ID" value="LAA85141.1"/>
    <property type="molecule type" value="Transcribed_RNA"/>
</dbReference>
<accession>A0A2D4ILN8</accession>
<proteinExistence type="predicted"/>
<organism evidence="2">
    <name type="scientific">Micrurus lemniscatus lemniscatus</name>
    <dbReference type="NCBI Taxonomy" id="129467"/>
    <lineage>
        <taxon>Eukaryota</taxon>
        <taxon>Metazoa</taxon>
        <taxon>Chordata</taxon>
        <taxon>Craniata</taxon>
        <taxon>Vertebrata</taxon>
        <taxon>Euteleostomi</taxon>
        <taxon>Lepidosauria</taxon>
        <taxon>Squamata</taxon>
        <taxon>Bifurcata</taxon>
        <taxon>Unidentata</taxon>
        <taxon>Episquamata</taxon>
        <taxon>Toxicofera</taxon>
        <taxon>Serpentes</taxon>
        <taxon>Colubroidea</taxon>
        <taxon>Elapidae</taxon>
        <taxon>Elapinae</taxon>
        <taxon>Micrurus</taxon>
    </lineage>
</organism>
<dbReference type="AlphaFoldDB" id="A0A2D4ILN8"/>
<evidence type="ECO:0000256" key="1">
    <source>
        <dbReference type="SAM" id="MobiDB-lite"/>
    </source>
</evidence>
<name>A0A2D4ILN8_MICLE</name>
<reference evidence="2" key="1">
    <citation type="submission" date="2017-07" db="EMBL/GenBank/DDBJ databases">
        <authorList>
            <person name="Mikheyev A."/>
            <person name="Grau M."/>
        </authorList>
    </citation>
    <scope>NUCLEOTIDE SEQUENCE</scope>
    <source>
        <tissue evidence="2">Venom_gland</tissue>
    </source>
</reference>
<feature type="region of interest" description="Disordered" evidence="1">
    <location>
        <begin position="85"/>
        <end position="131"/>
    </location>
</feature>
<evidence type="ECO:0000313" key="2">
    <source>
        <dbReference type="EMBL" id="LAA85141.1"/>
    </source>
</evidence>